<proteinExistence type="predicted"/>
<evidence type="ECO:0000259" key="2">
    <source>
        <dbReference type="Pfam" id="PF02698"/>
    </source>
</evidence>
<dbReference type="RefSeq" id="WP_377982746.1">
    <property type="nucleotide sequence ID" value="NZ_JBBKXZ010000001.1"/>
</dbReference>
<dbReference type="PANTHER" id="PTHR30336:SF4">
    <property type="entry name" value="ENVELOPE BIOGENESIS FACTOR ELYC"/>
    <property type="match status" value="1"/>
</dbReference>
<dbReference type="Pfam" id="PF02698">
    <property type="entry name" value="DUF218"/>
    <property type="match status" value="1"/>
</dbReference>
<keyword evidence="1" id="KW-0812">Transmembrane</keyword>
<comment type="caution">
    <text evidence="3">The sequence shown here is derived from an EMBL/GenBank/DDBJ whole genome shotgun (WGS) entry which is preliminary data.</text>
</comment>
<gene>
    <name evidence="3" type="ORF">U0R10_04475</name>
</gene>
<dbReference type="Gene3D" id="3.40.50.620">
    <property type="entry name" value="HUPs"/>
    <property type="match status" value="1"/>
</dbReference>
<dbReference type="EMBL" id="JBBKXZ010000001">
    <property type="protein sequence ID" value="MFD3393867.1"/>
    <property type="molecule type" value="Genomic_DNA"/>
</dbReference>
<protein>
    <submittedName>
        <fullName evidence="3">YdcF family protein</fullName>
    </submittedName>
</protein>
<keyword evidence="1" id="KW-1133">Transmembrane helix</keyword>
<dbReference type="InterPro" id="IPR051599">
    <property type="entry name" value="Cell_Envelope_Assoc"/>
</dbReference>
<organism evidence="3 4">
    <name type="scientific">Aquirufa avitistagni</name>
    <dbReference type="NCBI Taxonomy" id="3104728"/>
    <lineage>
        <taxon>Bacteria</taxon>
        <taxon>Pseudomonadati</taxon>
        <taxon>Bacteroidota</taxon>
        <taxon>Cytophagia</taxon>
        <taxon>Cytophagales</taxon>
        <taxon>Flectobacillaceae</taxon>
        <taxon>Aquirufa</taxon>
    </lineage>
</organism>
<keyword evidence="4" id="KW-1185">Reference proteome</keyword>
<evidence type="ECO:0000313" key="3">
    <source>
        <dbReference type="EMBL" id="MFD3393867.1"/>
    </source>
</evidence>
<name>A0ABW6DAD4_9BACT</name>
<keyword evidence="1" id="KW-0472">Membrane</keyword>
<dbReference type="Proteomes" id="UP001598138">
    <property type="component" value="Unassembled WGS sequence"/>
</dbReference>
<feature type="transmembrane region" description="Helical" evidence="1">
    <location>
        <begin position="34"/>
        <end position="55"/>
    </location>
</feature>
<feature type="transmembrane region" description="Helical" evidence="1">
    <location>
        <begin position="12"/>
        <end position="28"/>
    </location>
</feature>
<dbReference type="InterPro" id="IPR014729">
    <property type="entry name" value="Rossmann-like_a/b/a_fold"/>
</dbReference>
<reference evidence="3 4" key="1">
    <citation type="submission" date="2024-03" db="EMBL/GenBank/DDBJ databases">
        <title>Aquirufa genome sequencing.</title>
        <authorList>
            <person name="Pitt A."/>
            <person name="Hahn M.W."/>
        </authorList>
    </citation>
    <scope>NUCLEOTIDE SEQUENCE [LARGE SCALE GENOMIC DNA]</scope>
    <source>
        <strain evidence="3 4">OSTEICH-129V</strain>
    </source>
</reference>
<evidence type="ECO:0000313" key="4">
    <source>
        <dbReference type="Proteomes" id="UP001598138"/>
    </source>
</evidence>
<evidence type="ECO:0000256" key="1">
    <source>
        <dbReference type="SAM" id="Phobius"/>
    </source>
</evidence>
<dbReference type="CDD" id="cd06259">
    <property type="entry name" value="YdcF-like"/>
    <property type="match status" value="1"/>
</dbReference>
<sequence length="252" mass="28494">MFFTLSKIIDFILLPISWILISLVLGIWKRNTKLLYVALGMLLLFTNGFFVNTLYQLYELPQTKLSPNQKFTYGVVLGGGMIKSPQEDPTRINVGETADRMLQPILLYKSGVISKIVITGGDTSIKGLRTDEIRETAQVTKFMLAMGVDSADIIKEEKARNTHENATYTRDILNKTQETILLITSAAHMRRSMACFEKVGLHPVAYPVDHKKKDSPMGVLEWLMPSENHLARISQLVREMFGYVIYTLNGYA</sequence>
<dbReference type="PANTHER" id="PTHR30336">
    <property type="entry name" value="INNER MEMBRANE PROTEIN, PROBABLE PERMEASE"/>
    <property type="match status" value="1"/>
</dbReference>
<feature type="domain" description="DUF218" evidence="2">
    <location>
        <begin position="75"/>
        <end position="242"/>
    </location>
</feature>
<accession>A0ABW6DAD4</accession>
<dbReference type="InterPro" id="IPR003848">
    <property type="entry name" value="DUF218"/>
</dbReference>